<dbReference type="Proteomes" id="UP000217103">
    <property type="component" value="Unassembled WGS sequence"/>
</dbReference>
<dbReference type="GO" id="GO:0008610">
    <property type="term" value="P:lipid biosynthetic process"/>
    <property type="evidence" value="ECO:0007669"/>
    <property type="project" value="TreeGrafter"/>
</dbReference>
<keyword evidence="5" id="KW-1185">Reference proteome</keyword>
<evidence type="ECO:0000256" key="1">
    <source>
        <dbReference type="ARBA" id="ARBA00007169"/>
    </source>
</evidence>
<evidence type="ECO:0000256" key="2">
    <source>
        <dbReference type="ARBA" id="ARBA00022801"/>
    </source>
</evidence>
<gene>
    <name evidence="4" type="ORF">SAMN04489764_4275</name>
</gene>
<proteinExistence type="inferred from homology"/>
<dbReference type="PANTHER" id="PTHR11487">
    <property type="entry name" value="THIOESTERASE"/>
    <property type="match status" value="1"/>
</dbReference>
<dbReference type="InterPro" id="IPR012223">
    <property type="entry name" value="TEII"/>
</dbReference>
<dbReference type="EMBL" id="FNKK01000002">
    <property type="protein sequence ID" value="SDR23062.1"/>
    <property type="molecule type" value="Genomic_DNA"/>
</dbReference>
<name>A0A1H1HC40_9ACTN</name>
<evidence type="ECO:0000313" key="4">
    <source>
        <dbReference type="EMBL" id="SDR23062.1"/>
    </source>
</evidence>
<accession>A0A1H1HC40</accession>
<evidence type="ECO:0000259" key="3">
    <source>
        <dbReference type="SMART" id="SM00824"/>
    </source>
</evidence>
<dbReference type="GO" id="GO:0016787">
    <property type="term" value="F:hydrolase activity"/>
    <property type="evidence" value="ECO:0007669"/>
    <property type="project" value="UniProtKB-KW"/>
</dbReference>
<sequence length="247" mass="26898">MTADPGLWLRRFHDGPGEGPRLVLFPHAGGSASYFNGLSRLLAPALDVVAVQYPGRQDRRAEPGILDIRVLADRVTEVLTATAETGRPYALFGHSMGASVAFEVALRLERRGLPAVRLFASGRRAPGRRRPELPGGYGDESLLAELRLLSGTDARLLDDEDVVQMILPALRADYQAIGAYEWRPGDVLACPVTAIVGTEDPRVGEDDARAWAEYTTGSFELVHFPGGHFYLAEHGEEVAKIVVDRLT</sequence>
<dbReference type="InterPro" id="IPR029058">
    <property type="entry name" value="AB_hydrolase_fold"/>
</dbReference>
<comment type="similarity">
    <text evidence="1">Belongs to the thioesterase family.</text>
</comment>
<protein>
    <submittedName>
        <fullName evidence="4">Surfactin synthase thioesterase subunit</fullName>
    </submittedName>
</protein>
<dbReference type="STRING" id="35622.SAMN04489764_4275"/>
<dbReference type="RefSeq" id="WP_093261355.1">
    <property type="nucleotide sequence ID" value="NZ_FNKK01000002.1"/>
</dbReference>
<keyword evidence="2" id="KW-0378">Hydrolase</keyword>
<dbReference type="SMART" id="SM00824">
    <property type="entry name" value="PKS_TE"/>
    <property type="match status" value="1"/>
</dbReference>
<dbReference type="AlphaFoldDB" id="A0A1H1HC40"/>
<dbReference type="InterPro" id="IPR001031">
    <property type="entry name" value="Thioesterase"/>
</dbReference>
<dbReference type="Pfam" id="PF00975">
    <property type="entry name" value="Thioesterase"/>
    <property type="match status" value="1"/>
</dbReference>
<dbReference type="SUPFAM" id="SSF53474">
    <property type="entry name" value="alpha/beta-Hydrolases"/>
    <property type="match status" value="1"/>
</dbReference>
<organism evidence="4 5">
    <name type="scientific">Thermostaphylospora chromogena</name>
    <dbReference type="NCBI Taxonomy" id="35622"/>
    <lineage>
        <taxon>Bacteria</taxon>
        <taxon>Bacillati</taxon>
        <taxon>Actinomycetota</taxon>
        <taxon>Actinomycetes</taxon>
        <taxon>Streptosporangiales</taxon>
        <taxon>Thermomonosporaceae</taxon>
        <taxon>Thermostaphylospora</taxon>
    </lineage>
</organism>
<dbReference type="OrthoDB" id="8480037at2"/>
<dbReference type="InterPro" id="IPR020802">
    <property type="entry name" value="TesA-like"/>
</dbReference>
<dbReference type="Gene3D" id="3.40.50.1820">
    <property type="entry name" value="alpha/beta hydrolase"/>
    <property type="match status" value="1"/>
</dbReference>
<reference evidence="4 5" key="1">
    <citation type="submission" date="2016-10" db="EMBL/GenBank/DDBJ databases">
        <authorList>
            <person name="de Groot N.N."/>
        </authorList>
    </citation>
    <scope>NUCLEOTIDE SEQUENCE [LARGE SCALE GENOMIC DNA]</scope>
    <source>
        <strain evidence="4 5">DSM 43794</strain>
    </source>
</reference>
<evidence type="ECO:0000313" key="5">
    <source>
        <dbReference type="Proteomes" id="UP000217103"/>
    </source>
</evidence>
<feature type="domain" description="Thioesterase TesA-like" evidence="3">
    <location>
        <begin position="26"/>
        <end position="246"/>
    </location>
</feature>
<dbReference type="PANTHER" id="PTHR11487:SF0">
    <property type="entry name" value="S-ACYL FATTY ACID SYNTHASE THIOESTERASE, MEDIUM CHAIN"/>
    <property type="match status" value="1"/>
</dbReference>